<dbReference type="InterPro" id="IPR002347">
    <property type="entry name" value="SDR_fam"/>
</dbReference>
<evidence type="ECO:0000313" key="4">
    <source>
        <dbReference type="Proteomes" id="UP000019491"/>
    </source>
</evidence>
<dbReference type="Gene3D" id="3.40.50.720">
    <property type="entry name" value="NAD(P)-binding Rossmann-like Domain"/>
    <property type="match status" value="1"/>
</dbReference>
<dbReference type="PRINTS" id="PR00080">
    <property type="entry name" value="SDRFAMILY"/>
</dbReference>
<dbReference type="EMBL" id="BAWF01000093">
    <property type="protein sequence ID" value="GAF49542.1"/>
    <property type="molecule type" value="Genomic_DNA"/>
</dbReference>
<keyword evidence="2" id="KW-0560">Oxidoreductase</keyword>
<protein>
    <submittedName>
        <fullName evidence="3">Putative oxidoreductase</fullName>
    </submittedName>
</protein>
<dbReference type="PRINTS" id="PR00081">
    <property type="entry name" value="GDHRDH"/>
</dbReference>
<evidence type="ECO:0000313" key="3">
    <source>
        <dbReference type="EMBL" id="GAF49542.1"/>
    </source>
</evidence>
<accession>X0QDA3</accession>
<dbReference type="InterPro" id="IPR036291">
    <property type="entry name" value="NAD(P)-bd_dom_sf"/>
</dbReference>
<reference evidence="3 4" key="1">
    <citation type="submission" date="2014-02" db="EMBL/GenBank/DDBJ databases">
        <title>Whole genome shotgun sequence of Rhodococcus wratislaviensis NBRC 100605.</title>
        <authorList>
            <person name="Hosoyama A."/>
            <person name="Tsuchikane K."/>
            <person name="Yoshida I."/>
            <person name="Ohji S."/>
            <person name="Ichikawa N."/>
            <person name="Yamazoe A."/>
            <person name="Fujita N."/>
        </authorList>
    </citation>
    <scope>NUCLEOTIDE SEQUENCE [LARGE SCALE GENOMIC DNA]</scope>
    <source>
        <strain evidence="3 4">NBRC 100605</strain>
    </source>
</reference>
<dbReference type="PANTHER" id="PTHR42760:SF115">
    <property type="entry name" value="3-OXOACYL-[ACYL-CARRIER-PROTEIN] REDUCTASE FABG"/>
    <property type="match status" value="1"/>
</dbReference>
<dbReference type="Proteomes" id="UP000019491">
    <property type="component" value="Unassembled WGS sequence"/>
</dbReference>
<dbReference type="GO" id="GO:0016616">
    <property type="term" value="F:oxidoreductase activity, acting on the CH-OH group of donors, NAD or NADP as acceptor"/>
    <property type="evidence" value="ECO:0007669"/>
    <property type="project" value="TreeGrafter"/>
</dbReference>
<organism evidence="3 4">
    <name type="scientific">Rhodococcus wratislaviensis NBRC 100605</name>
    <dbReference type="NCBI Taxonomy" id="1219028"/>
    <lineage>
        <taxon>Bacteria</taxon>
        <taxon>Bacillati</taxon>
        <taxon>Actinomycetota</taxon>
        <taxon>Actinomycetes</taxon>
        <taxon>Mycobacteriales</taxon>
        <taxon>Nocardiaceae</taxon>
        <taxon>Rhodococcus</taxon>
    </lineage>
</organism>
<keyword evidence="4" id="KW-1185">Reference proteome</keyword>
<comment type="similarity">
    <text evidence="1">Belongs to the short-chain dehydrogenases/reductases (SDR) family.</text>
</comment>
<dbReference type="PANTHER" id="PTHR42760">
    <property type="entry name" value="SHORT-CHAIN DEHYDROGENASES/REDUCTASES FAMILY MEMBER"/>
    <property type="match status" value="1"/>
</dbReference>
<comment type="caution">
    <text evidence="3">The sequence shown here is derived from an EMBL/GenBank/DDBJ whole genome shotgun (WGS) entry which is preliminary data.</text>
</comment>
<dbReference type="SUPFAM" id="SSF51735">
    <property type="entry name" value="NAD(P)-binding Rossmann-fold domains"/>
    <property type="match status" value="1"/>
</dbReference>
<dbReference type="FunFam" id="3.40.50.720:FF:000084">
    <property type="entry name" value="Short-chain dehydrogenase reductase"/>
    <property type="match status" value="1"/>
</dbReference>
<proteinExistence type="inferred from homology"/>
<dbReference type="AlphaFoldDB" id="X0QDA3"/>
<dbReference type="Pfam" id="PF13561">
    <property type="entry name" value="adh_short_C2"/>
    <property type="match status" value="1"/>
</dbReference>
<sequence>MFRMDGRVALITGGYGDLAAAAAHAFAEQGCDVVLAARRSERCEGLAEEIRGVHGRSVLVASVDVSDEAGVNELIDKTVSQFGRLDVVLNSAAIYWGASPEETPIDRGWRRVLDVNITGTFLVCQAAGRVMLESGSGSIINMASSGAFMSFLPEVGSTPSYTLSKGAIVNMTRDLAAAWSGRGVRVNAVAPGSMAAGMMDSVVDDKRSRMMQQIPMRRFGLPHELKGAMAYLASDASSYVTGTVLLVDGGQTIV</sequence>
<evidence type="ECO:0000256" key="1">
    <source>
        <dbReference type="ARBA" id="ARBA00006484"/>
    </source>
</evidence>
<gene>
    <name evidence="3" type="ORF">RW1_093_00290</name>
</gene>
<evidence type="ECO:0000256" key="2">
    <source>
        <dbReference type="ARBA" id="ARBA00023002"/>
    </source>
</evidence>
<name>X0QDA3_RHOWR</name>